<protein>
    <submittedName>
        <fullName evidence="6">Transcriptional regulator, TetR family</fullName>
    </submittedName>
</protein>
<dbReference type="InterPro" id="IPR001647">
    <property type="entry name" value="HTH_TetR"/>
</dbReference>
<keyword evidence="1" id="KW-0805">Transcription regulation</keyword>
<dbReference type="GO" id="GO:0000976">
    <property type="term" value="F:transcription cis-regulatory region binding"/>
    <property type="evidence" value="ECO:0007669"/>
    <property type="project" value="TreeGrafter"/>
</dbReference>
<evidence type="ECO:0000256" key="2">
    <source>
        <dbReference type="ARBA" id="ARBA00023125"/>
    </source>
</evidence>
<dbReference type="SUPFAM" id="SSF48498">
    <property type="entry name" value="Tetracyclin repressor-like, C-terminal domain"/>
    <property type="match status" value="1"/>
</dbReference>
<keyword evidence="2 4" id="KW-0238">DNA-binding</keyword>
<dbReference type="SUPFAM" id="SSF46689">
    <property type="entry name" value="Homeodomain-like"/>
    <property type="match status" value="1"/>
</dbReference>
<evidence type="ECO:0000259" key="5">
    <source>
        <dbReference type="PROSITE" id="PS50977"/>
    </source>
</evidence>
<dbReference type="PROSITE" id="PS50977">
    <property type="entry name" value="HTH_TETR_2"/>
    <property type="match status" value="1"/>
</dbReference>
<sequence length="238" mass="26539">MTSSKGRKGMVAMANEAAVIPVRGRPAVLSAEAIVEVALRLLDAHPTAELSMAKIARELSVSPPALYRYFPTRTALLNAMSAEMFADFPALPADLPWRDQLIRWQNDVAHLYERHHGVMMLMGWDDQLAGPWLRVQMPVLSLFHSLGFTKLALVETTSWFLAATVGLIRTYLATDSEGLSRSDMIEFGDGLDHLTPEQRALTEETRQWIAQGDANRILNLGFEALVDGVERELARLKR</sequence>
<dbReference type="EMBL" id="FZOS01000025">
    <property type="protein sequence ID" value="SNS94641.1"/>
    <property type="molecule type" value="Genomic_DNA"/>
</dbReference>
<evidence type="ECO:0000256" key="4">
    <source>
        <dbReference type="PROSITE-ProRule" id="PRU00335"/>
    </source>
</evidence>
<dbReference type="PANTHER" id="PTHR30055:SF234">
    <property type="entry name" value="HTH-TYPE TRANSCRIPTIONAL REGULATOR BETI"/>
    <property type="match status" value="1"/>
</dbReference>
<reference evidence="7" key="1">
    <citation type="submission" date="2017-06" db="EMBL/GenBank/DDBJ databases">
        <authorList>
            <person name="Varghese N."/>
            <person name="Submissions S."/>
        </authorList>
    </citation>
    <scope>NUCLEOTIDE SEQUENCE [LARGE SCALE GENOMIC DNA]</scope>
    <source>
        <strain evidence="7">LNB2</strain>
    </source>
</reference>
<organism evidence="6 7">
    <name type="scientific">Edaphosphingomonas laterariae</name>
    <dbReference type="NCBI Taxonomy" id="861865"/>
    <lineage>
        <taxon>Bacteria</taxon>
        <taxon>Pseudomonadati</taxon>
        <taxon>Pseudomonadota</taxon>
        <taxon>Alphaproteobacteria</taxon>
        <taxon>Sphingomonadales</taxon>
        <taxon>Rhizorhabdaceae</taxon>
        <taxon>Edaphosphingomonas</taxon>
    </lineage>
</organism>
<evidence type="ECO:0000313" key="7">
    <source>
        <dbReference type="Proteomes" id="UP000198281"/>
    </source>
</evidence>
<dbReference type="Gene3D" id="1.10.357.10">
    <property type="entry name" value="Tetracycline Repressor, domain 2"/>
    <property type="match status" value="1"/>
</dbReference>
<feature type="DNA-binding region" description="H-T-H motif" evidence="4">
    <location>
        <begin position="51"/>
        <end position="70"/>
    </location>
</feature>
<dbReference type="PANTHER" id="PTHR30055">
    <property type="entry name" value="HTH-TYPE TRANSCRIPTIONAL REGULATOR RUTR"/>
    <property type="match status" value="1"/>
</dbReference>
<proteinExistence type="predicted"/>
<gene>
    <name evidence="6" type="ORF">SAMN06295912_12549</name>
</gene>
<dbReference type="AlphaFoldDB" id="A0A239IM69"/>
<dbReference type="Proteomes" id="UP000198281">
    <property type="component" value="Unassembled WGS sequence"/>
</dbReference>
<dbReference type="GO" id="GO:0003700">
    <property type="term" value="F:DNA-binding transcription factor activity"/>
    <property type="evidence" value="ECO:0007669"/>
    <property type="project" value="TreeGrafter"/>
</dbReference>
<evidence type="ECO:0000256" key="3">
    <source>
        <dbReference type="ARBA" id="ARBA00023163"/>
    </source>
</evidence>
<dbReference type="InterPro" id="IPR050109">
    <property type="entry name" value="HTH-type_TetR-like_transc_reg"/>
</dbReference>
<evidence type="ECO:0000313" key="6">
    <source>
        <dbReference type="EMBL" id="SNS94641.1"/>
    </source>
</evidence>
<keyword evidence="3" id="KW-0804">Transcription</keyword>
<dbReference type="InterPro" id="IPR009057">
    <property type="entry name" value="Homeodomain-like_sf"/>
</dbReference>
<feature type="domain" description="HTH tetR-type" evidence="5">
    <location>
        <begin position="28"/>
        <end position="88"/>
    </location>
</feature>
<keyword evidence="7" id="KW-1185">Reference proteome</keyword>
<evidence type="ECO:0000256" key="1">
    <source>
        <dbReference type="ARBA" id="ARBA00023015"/>
    </source>
</evidence>
<accession>A0A239IM69</accession>
<dbReference type="InterPro" id="IPR036271">
    <property type="entry name" value="Tet_transcr_reg_TetR-rel_C_sf"/>
</dbReference>
<dbReference type="Pfam" id="PF00440">
    <property type="entry name" value="TetR_N"/>
    <property type="match status" value="1"/>
</dbReference>
<name>A0A239IM69_9SPHN</name>
<dbReference type="OrthoDB" id="9779746at2"/>